<keyword evidence="5 9" id="KW-0812">Transmembrane</keyword>
<name>A0A2S5KX87_9PROT</name>
<dbReference type="PANTHER" id="PTHR35011:SF10">
    <property type="entry name" value="TRAP TRANSPORTER SMALL PERMEASE PROTEIN"/>
    <property type="match status" value="1"/>
</dbReference>
<dbReference type="GO" id="GO:0005886">
    <property type="term" value="C:plasma membrane"/>
    <property type="evidence" value="ECO:0007669"/>
    <property type="project" value="UniProtKB-SubCell"/>
</dbReference>
<dbReference type="OrthoDB" id="2877624at2"/>
<proteinExistence type="inferred from homology"/>
<sequence length="182" mass="20144">MGLRTWIRAHYDEAGPVQGLAFALDLVTALALMTLMLITCIDVVGRYFFNSPLTGSSEMTEVFIAVVVFAQMPRVTWRGGHVVVDVLDHFVPSVWSRLCACITVLLVSGSFFGLGLRVWELAERSLKRGEATEYLAIPVGHVVQYIALMSWITAATMLVYGFFTMVCRPGRLRHLSAEGEGE</sequence>
<dbReference type="GO" id="GO:0022857">
    <property type="term" value="F:transmembrane transporter activity"/>
    <property type="evidence" value="ECO:0007669"/>
    <property type="project" value="UniProtKB-UniRule"/>
</dbReference>
<dbReference type="Proteomes" id="UP000238196">
    <property type="component" value="Unassembled WGS sequence"/>
</dbReference>
<dbReference type="AlphaFoldDB" id="A0A2S5KX87"/>
<evidence type="ECO:0000256" key="5">
    <source>
        <dbReference type="ARBA" id="ARBA00022692"/>
    </source>
</evidence>
<evidence type="ECO:0000256" key="6">
    <source>
        <dbReference type="ARBA" id="ARBA00022989"/>
    </source>
</evidence>
<evidence type="ECO:0000256" key="2">
    <source>
        <dbReference type="ARBA" id="ARBA00022448"/>
    </source>
</evidence>
<evidence type="ECO:0000313" key="12">
    <source>
        <dbReference type="Proteomes" id="UP000238196"/>
    </source>
</evidence>
<organism evidence="11 12">
    <name type="scientific">Proteobacteria bacterium 228</name>
    <dbReference type="NCBI Taxonomy" id="2083153"/>
    <lineage>
        <taxon>Bacteria</taxon>
        <taxon>Pseudomonadati</taxon>
        <taxon>Pseudomonadota</taxon>
    </lineage>
</organism>
<reference evidence="11 12" key="1">
    <citation type="submission" date="2018-02" db="EMBL/GenBank/DDBJ databases">
        <title>novel marine gammaproteobacteria from coastal saline agro ecosystem.</title>
        <authorList>
            <person name="Krishnan R."/>
            <person name="Ramesh Kumar N."/>
        </authorList>
    </citation>
    <scope>NUCLEOTIDE SEQUENCE [LARGE SCALE GENOMIC DNA]</scope>
    <source>
        <strain evidence="11 12">228</strain>
    </source>
</reference>
<dbReference type="Pfam" id="PF04290">
    <property type="entry name" value="DctQ"/>
    <property type="match status" value="1"/>
</dbReference>
<evidence type="ECO:0000256" key="1">
    <source>
        <dbReference type="ARBA" id="ARBA00004429"/>
    </source>
</evidence>
<accession>A0A2S5KX87</accession>
<dbReference type="InterPro" id="IPR055348">
    <property type="entry name" value="DctQ"/>
</dbReference>
<comment type="subunit">
    <text evidence="9">The complex comprises the extracytoplasmic solute receptor protein and the two transmembrane proteins.</text>
</comment>
<evidence type="ECO:0000259" key="10">
    <source>
        <dbReference type="Pfam" id="PF04290"/>
    </source>
</evidence>
<dbReference type="EMBL" id="PRLP01000001">
    <property type="protein sequence ID" value="PPC79461.1"/>
    <property type="molecule type" value="Genomic_DNA"/>
</dbReference>
<dbReference type="InterPro" id="IPR007387">
    <property type="entry name" value="TRAP_DctQ"/>
</dbReference>
<protein>
    <recommendedName>
        <fullName evidence="9">TRAP transporter small permease protein</fullName>
    </recommendedName>
</protein>
<comment type="function">
    <text evidence="9">Part of the tripartite ATP-independent periplasmic (TRAP) transport system.</text>
</comment>
<comment type="similarity">
    <text evidence="8 9">Belongs to the TRAP transporter small permease family.</text>
</comment>
<dbReference type="PANTHER" id="PTHR35011">
    <property type="entry name" value="2,3-DIKETO-L-GULONATE TRAP TRANSPORTER SMALL PERMEASE PROTEIN YIAM"/>
    <property type="match status" value="1"/>
</dbReference>
<feature type="transmembrane region" description="Helical" evidence="9">
    <location>
        <begin position="98"/>
        <end position="119"/>
    </location>
</feature>
<feature type="domain" description="Tripartite ATP-independent periplasmic transporters DctQ component" evidence="10">
    <location>
        <begin position="35"/>
        <end position="155"/>
    </location>
</feature>
<keyword evidence="4 9" id="KW-0997">Cell inner membrane</keyword>
<evidence type="ECO:0000256" key="4">
    <source>
        <dbReference type="ARBA" id="ARBA00022519"/>
    </source>
</evidence>
<gene>
    <name evidence="11" type="ORF">C4K68_00060</name>
</gene>
<feature type="transmembrane region" description="Helical" evidence="9">
    <location>
        <begin position="142"/>
        <end position="163"/>
    </location>
</feature>
<evidence type="ECO:0000256" key="9">
    <source>
        <dbReference type="RuleBase" id="RU369079"/>
    </source>
</evidence>
<evidence type="ECO:0000256" key="8">
    <source>
        <dbReference type="ARBA" id="ARBA00038436"/>
    </source>
</evidence>
<keyword evidence="2 9" id="KW-0813">Transport</keyword>
<comment type="caution">
    <text evidence="11">The sequence shown here is derived from an EMBL/GenBank/DDBJ whole genome shotgun (WGS) entry which is preliminary data.</text>
</comment>
<evidence type="ECO:0000256" key="7">
    <source>
        <dbReference type="ARBA" id="ARBA00023136"/>
    </source>
</evidence>
<keyword evidence="6 9" id="KW-1133">Transmembrane helix</keyword>
<dbReference type="GO" id="GO:0015740">
    <property type="term" value="P:C4-dicarboxylate transport"/>
    <property type="evidence" value="ECO:0007669"/>
    <property type="project" value="TreeGrafter"/>
</dbReference>
<keyword evidence="3" id="KW-1003">Cell membrane</keyword>
<evidence type="ECO:0000256" key="3">
    <source>
        <dbReference type="ARBA" id="ARBA00022475"/>
    </source>
</evidence>
<comment type="caution">
    <text evidence="9">Lacks conserved residue(s) required for the propagation of feature annotation.</text>
</comment>
<evidence type="ECO:0000313" key="11">
    <source>
        <dbReference type="EMBL" id="PPC79461.1"/>
    </source>
</evidence>
<comment type="subcellular location">
    <subcellularLocation>
        <location evidence="1 9">Cell inner membrane</location>
        <topology evidence="1 9">Multi-pass membrane protein</topology>
    </subcellularLocation>
</comment>
<feature type="transmembrane region" description="Helical" evidence="9">
    <location>
        <begin position="20"/>
        <end position="49"/>
    </location>
</feature>
<keyword evidence="7 9" id="KW-0472">Membrane</keyword>